<dbReference type="FunFam" id="3.20.20.80:FF:000010">
    <property type="entry name" value="glucan endo-1,3-beta-glucosidase, basic"/>
    <property type="match status" value="1"/>
</dbReference>
<dbReference type="InterPro" id="IPR000490">
    <property type="entry name" value="Glyco_hydro_17"/>
</dbReference>
<keyword evidence="2" id="KW-0378">Hydrolase</keyword>
<reference evidence="6" key="1">
    <citation type="submission" date="2022-04" db="EMBL/GenBank/DDBJ databases">
        <title>Carnegiea gigantea Genome sequencing and assembly v2.</title>
        <authorList>
            <person name="Copetti D."/>
            <person name="Sanderson M.J."/>
            <person name="Burquez A."/>
            <person name="Wojciechowski M.F."/>
        </authorList>
    </citation>
    <scope>NUCLEOTIDE SEQUENCE</scope>
    <source>
        <strain evidence="6">SGP5-SGP5p</strain>
        <tissue evidence="6">Aerial part</tissue>
    </source>
</reference>
<evidence type="ECO:0000256" key="1">
    <source>
        <dbReference type="ARBA" id="ARBA00008773"/>
    </source>
</evidence>
<protein>
    <recommendedName>
        <fullName evidence="8">Glucan endo-1,3-beta-D-glucosidase</fullName>
    </recommendedName>
</protein>
<dbReference type="InterPro" id="IPR044965">
    <property type="entry name" value="Glyco_hydro_17_plant"/>
</dbReference>
<dbReference type="OrthoDB" id="941679at2759"/>
<dbReference type="GO" id="GO:0005975">
    <property type="term" value="P:carbohydrate metabolic process"/>
    <property type="evidence" value="ECO:0007669"/>
    <property type="project" value="InterPro"/>
</dbReference>
<dbReference type="PANTHER" id="PTHR32227">
    <property type="entry name" value="GLUCAN ENDO-1,3-BETA-GLUCOSIDASE BG1-RELATED-RELATED"/>
    <property type="match status" value="1"/>
</dbReference>
<dbReference type="Pfam" id="PF00332">
    <property type="entry name" value="Glyco_hydro_17"/>
    <property type="match status" value="1"/>
</dbReference>
<evidence type="ECO:0008006" key="8">
    <source>
        <dbReference type="Google" id="ProtNLM"/>
    </source>
</evidence>
<name>A0A9Q1K836_9CARY</name>
<evidence type="ECO:0000313" key="6">
    <source>
        <dbReference type="EMBL" id="KAJ8438620.1"/>
    </source>
</evidence>
<dbReference type="AlphaFoldDB" id="A0A9Q1K836"/>
<evidence type="ECO:0000256" key="2">
    <source>
        <dbReference type="ARBA" id="ARBA00022801"/>
    </source>
</evidence>
<gene>
    <name evidence="6" type="ORF">Cgig2_017958</name>
</gene>
<evidence type="ECO:0000256" key="3">
    <source>
        <dbReference type="ARBA" id="ARBA00023295"/>
    </source>
</evidence>
<evidence type="ECO:0000256" key="4">
    <source>
        <dbReference type="RuleBase" id="RU004335"/>
    </source>
</evidence>
<sequence length="336" mass="36667">MALSSPQLLILSMIAIVARGDKIDIGVNYGFNGDNLPSPKDAVNAYKRYGIGKMRLFEPRPDMLEALRGSDIDLTLGVRNQDMPTIASGVASAEQWFIANVEPYVNDITIPYIAVGNEVIPGEFSESILPAMQNLQTVLNNRGLAGMRTTTVLSSEVLASTYPPSAGVFTDAAKPFMGPILEFLSAHGTPLMVNVYPYFAYASDPDHVPLAYAQFTATEPVVQDQGLSYTNLFDAMVDCFVWAMEKSGVADVEIVVSESGWPHDGNGQFTTVDLAKTYNQNFMKHILSNGGTPKRPGAYIEGFIFAMVDENLKPAGVEQYFGMFKPSLEPIYNIFS</sequence>
<feature type="signal peptide" evidence="5">
    <location>
        <begin position="1"/>
        <end position="20"/>
    </location>
</feature>
<comment type="similarity">
    <text evidence="1 4">Belongs to the glycosyl hydrolase 17 family.</text>
</comment>
<dbReference type="Gene3D" id="3.20.20.80">
    <property type="entry name" value="Glycosidases"/>
    <property type="match status" value="1"/>
</dbReference>
<dbReference type="SUPFAM" id="SSF51445">
    <property type="entry name" value="(Trans)glycosidases"/>
    <property type="match status" value="1"/>
</dbReference>
<keyword evidence="3" id="KW-0326">Glycosidase</keyword>
<dbReference type="GO" id="GO:0004553">
    <property type="term" value="F:hydrolase activity, hydrolyzing O-glycosyl compounds"/>
    <property type="evidence" value="ECO:0007669"/>
    <property type="project" value="InterPro"/>
</dbReference>
<evidence type="ECO:0000256" key="5">
    <source>
        <dbReference type="SAM" id="SignalP"/>
    </source>
</evidence>
<organism evidence="6 7">
    <name type="scientific">Carnegiea gigantea</name>
    <dbReference type="NCBI Taxonomy" id="171969"/>
    <lineage>
        <taxon>Eukaryota</taxon>
        <taxon>Viridiplantae</taxon>
        <taxon>Streptophyta</taxon>
        <taxon>Embryophyta</taxon>
        <taxon>Tracheophyta</taxon>
        <taxon>Spermatophyta</taxon>
        <taxon>Magnoliopsida</taxon>
        <taxon>eudicotyledons</taxon>
        <taxon>Gunneridae</taxon>
        <taxon>Pentapetalae</taxon>
        <taxon>Caryophyllales</taxon>
        <taxon>Cactineae</taxon>
        <taxon>Cactaceae</taxon>
        <taxon>Cactoideae</taxon>
        <taxon>Echinocereeae</taxon>
        <taxon>Carnegiea</taxon>
    </lineage>
</organism>
<dbReference type="EMBL" id="JAKOGI010000247">
    <property type="protein sequence ID" value="KAJ8438620.1"/>
    <property type="molecule type" value="Genomic_DNA"/>
</dbReference>
<feature type="chain" id="PRO_5040177404" description="Glucan endo-1,3-beta-D-glucosidase" evidence="5">
    <location>
        <begin position="21"/>
        <end position="336"/>
    </location>
</feature>
<keyword evidence="5" id="KW-0732">Signal</keyword>
<dbReference type="InterPro" id="IPR017853">
    <property type="entry name" value="GH"/>
</dbReference>
<accession>A0A9Q1K836</accession>
<comment type="caution">
    <text evidence="6">The sequence shown here is derived from an EMBL/GenBank/DDBJ whole genome shotgun (WGS) entry which is preliminary data.</text>
</comment>
<proteinExistence type="inferred from homology"/>
<evidence type="ECO:0000313" key="7">
    <source>
        <dbReference type="Proteomes" id="UP001153076"/>
    </source>
</evidence>
<dbReference type="Proteomes" id="UP001153076">
    <property type="component" value="Unassembled WGS sequence"/>
</dbReference>
<keyword evidence="7" id="KW-1185">Reference proteome</keyword>